<keyword evidence="5" id="KW-0789">Thiol protease inhibitor</keyword>
<dbReference type="GO" id="GO:0071220">
    <property type="term" value="P:cellular response to bacterial lipoprotein"/>
    <property type="evidence" value="ECO:0007669"/>
    <property type="project" value="UniProtKB-ARBA"/>
</dbReference>
<dbReference type="Ensembl" id="ENSATET00000023543.3">
    <property type="protein sequence ID" value="ENSATEP00000023170.3"/>
    <property type="gene ID" value="ENSATEG00000015929.3"/>
</dbReference>
<evidence type="ECO:0000256" key="2">
    <source>
        <dbReference type="ARBA" id="ARBA00009403"/>
    </source>
</evidence>
<keyword evidence="4" id="KW-0646">Protease inhibitor</keyword>
<evidence type="ECO:0000256" key="6">
    <source>
        <dbReference type="ARBA" id="ARBA00022859"/>
    </source>
</evidence>
<dbReference type="GO" id="GO:0005829">
    <property type="term" value="C:cytosol"/>
    <property type="evidence" value="ECO:0007669"/>
    <property type="project" value="TreeGrafter"/>
</dbReference>
<reference evidence="10" key="1">
    <citation type="submission" date="2021-04" db="EMBL/GenBank/DDBJ databases">
        <authorList>
            <consortium name="Wellcome Sanger Institute Data Sharing"/>
        </authorList>
    </citation>
    <scope>NUCLEOTIDE SEQUENCE [LARGE SCALE GENOMIC DNA]</scope>
</reference>
<evidence type="ECO:0000256" key="4">
    <source>
        <dbReference type="ARBA" id="ARBA00022690"/>
    </source>
</evidence>
<reference evidence="10" key="2">
    <citation type="submission" date="2025-08" db="UniProtKB">
        <authorList>
            <consortium name="Ensembl"/>
        </authorList>
    </citation>
    <scope>IDENTIFICATION</scope>
</reference>
<comment type="similarity">
    <text evidence="2">Belongs to the cystatin family.</text>
</comment>
<evidence type="ECO:0000256" key="8">
    <source>
        <dbReference type="ARBA" id="ARBA00041437"/>
    </source>
</evidence>
<dbReference type="GeneTree" id="ENSGT00940000155717"/>
<dbReference type="Gene3D" id="3.10.450.10">
    <property type="match status" value="1"/>
</dbReference>
<dbReference type="AlphaFoldDB" id="A0A3Q1IRU2"/>
<keyword evidence="6" id="KW-0391">Immunity</keyword>
<feature type="domain" description="Cystatin" evidence="9">
    <location>
        <begin position="1"/>
        <end position="97"/>
    </location>
</feature>
<evidence type="ECO:0000256" key="3">
    <source>
        <dbReference type="ARBA" id="ARBA00022490"/>
    </source>
</evidence>
<reference evidence="10" key="3">
    <citation type="submission" date="2025-09" db="UniProtKB">
        <authorList>
            <consortium name="Ensembl"/>
        </authorList>
    </citation>
    <scope>IDENTIFICATION</scope>
</reference>
<dbReference type="Pfam" id="PF00031">
    <property type="entry name" value="Cystatin"/>
    <property type="match status" value="1"/>
</dbReference>
<dbReference type="PANTHER" id="PTHR11414:SF21">
    <property type="entry name" value="CYSTATIN 14A, TANDEM DUPLICATE 1-RELATED"/>
    <property type="match status" value="1"/>
</dbReference>
<dbReference type="FunFam" id="3.10.450.10:FF:000001">
    <property type="entry name" value="Cystatin-A"/>
    <property type="match status" value="1"/>
</dbReference>
<evidence type="ECO:0000313" key="11">
    <source>
        <dbReference type="Proteomes" id="UP000265040"/>
    </source>
</evidence>
<protein>
    <recommendedName>
        <fullName evidence="7">Cystatin-B</fullName>
    </recommendedName>
    <alternativeName>
        <fullName evidence="8">Stefin-B</fullName>
    </alternativeName>
</protein>
<evidence type="ECO:0000259" key="9">
    <source>
        <dbReference type="SMART" id="SM00043"/>
    </source>
</evidence>
<evidence type="ECO:0000313" key="10">
    <source>
        <dbReference type="Ensembl" id="ENSATEP00000023170.3"/>
    </source>
</evidence>
<dbReference type="InterPro" id="IPR001713">
    <property type="entry name" value="Prot_inh_stefin"/>
</dbReference>
<dbReference type="GO" id="GO:0002376">
    <property type="term" value="P:immune system process"/>
    <property type="evidence" value="ECO:0007669"/>
    <property type="project" value="UniProtKB-KW"/>
</dbReference>
<dbReference type="PANTHER" id="PTHR11414">
    <property type="entry name" value="CYSTATIN FAMILY MEMBER"/>
    <property type="match status" value="1"/>
</dbReference>
<dbReference type="Proteomes" id="UP000265040">
    <property type="component" value="Chromosome 9"/>
</dbReference>
<evidence type="ECO:0000256" key="5">
    <source>
        <dbReference type="ARBA" id="ARBA00022704"/>
    </source>
</evidence>
<organism evidence="10 11">
    <name type="scientific">Anabas testudineus</name>
    <name type="common">Climbing perch</name>
    <name type="synonym">Anthias testudineus</name>
    <dbReference type="NCBI Taxonomy" id="64144"/>
    <lineage>
        <taxon>Eukaryota</taxon>
        <taxon>Metazoa</taxon>
        <taxon>Chordata</taxon>
        <taxon>Craniata</taxon>
        <taxon>Vertebrata</taxon>
        <taxon>Euteleostomi</taxon>
        <taxon>Actinopterygii</taxon>
        <taxon>Neopterygii</taxon>
        <taxon>Teleostei</taxon>
        <taxon>Neoteleostei</taxon>
        <taxon>Acanthomorphata</taxon>
        <taxon>Anabantaria</taxon>
        <taxon>Anabantiformes</taxon>
        <taxon>Anabantoidei</taxon>
        <taxon>Anabantidae</taxon>
        <taxon>Anabas</taxon>
    </lineage>
</organism>
<evidence type="ECO:0000256" key="7">
    <source>
        <dbReference type="ARBA" id="ARBA00040677"/>
    </source>
</evidence>
<evidence type="ECO:0000256" key="1">
    <source>
        <dbReference type="ARBA" id="ARBA00004496"/>
    </source>
</evidence>
<dbReference type="SUPFAM" id="SSF54403">
    <property type="entry name" value="Cystatin/monellin"/>
    <property type="match status" value="1"/>
</dbReference>
<name>A0A3Q1IRU2_ANATE</name>
<accession>A0A3Q1IRU2</accession>
<gene>
    <name evidence="10" type="primary">CSTA</name>
</gene>
<dbReference type="CDD" id="cd00042">
    <property type="entry name" value="CY"/>
    <property type="match status" value="1"/>
</dbReference>
<dbReference type="InterPro" id="IPR046350">
    <property type="entry name" value="Cystatin_sf"/>
</dbReference>
<comment type="subcellular location">
    <subcellularLocation>
        <location evidence="1">Cytoplasm</location>
    </subcellularLocation>
</comment>
<keyword evidence="3" id="KW-0963">Cytoplasm</keyword>
<keyword evidence="11" id="KW-1185">Reference proteome</keyword>
<dbReference type="GO" id="GO:0004869">
    <property type="term" value="F:cysteine-type endopeptidase inhibitor activity"/>
    <property type="evidence" value="ECO:0007669"/>
    <property type="project" value="UniProtKB-KW"/>
</dbReference>
<dbReference type="SMART" id="SM00043">
    <property type="entry name" value="CY"/>
    <property type="match status" value="1"/>
</dbReference>
<dbReference type="InterPro" id="IPR000010">
    <property type="entry name" value="Cystatin_dom"/>
</dbReference>
<sequence>MTGEWSGTEDSTEEVQKICDEVKPDVEKMTNKTFEEFTAKKYRHQIVAGTNYLIKVHVGGSSYIHIQLFQSLPCNGGALNLFGVQENHTENDPLDLFPPFSEAAQ</sequence>
<proteinExistence type="inferred from homology"/>
<dbReference type="PRINTS" id="PR00295">
    <property type="entry name" value="STEFINA"/>
</dbReference>